<evidence type="ECO:0000256" key="1">
    <source>
        <dbReference type="SAM" id="MobiDB-lite"/>
    </source>
</evidence>
<dbReference type="AlphaFoldDB" id="A0AAV5X2J6"/>
<feature type="region of interest" description="Disordered" evidence="1">
    <location>
        <begin position="106"/>
        <end position="139"/>
    </location>
</feature>
<proteinExistence type="predicted"/>
<gene>
    <name evidence="2" type="ORF">PFISCL1PPCAC_29115</name>
</gene>
<evidence type="ECO:0000313" key="3">
    <source>
        <dbReference type="Proteomes" id="UP001432322"/>
    </source>
</evidence>
<accession>A0AAV5X2J6</accession>
<feature type="compositionally biased region" description="Basic and acidic residues" evidence="1">
    <location>
        <begin position="106"/>
        <end position="119"/>
    </location>
</feature>
<sequence>MPPLQSPAATVSMATASHATTMAVVKVVRKVLFSVAVFEGSQCATALMALANPANRVDAVLCRAACTSVRWRSVRPPVPAPVSEDHCLRRVSSAIKPGVRDYKRVENCNHHNGKRSAEKEEIDFPDFPSSPDLPDYPIY</sequence>
<name>A0AAV5X2J6_9BILA</name>
<keyword evidence="3" id="KW-1185">Reference proteome</keyword>
<feature type="compositionally biased region" description="Low complexity" evidence="1">
    <location>
        <begin position="125"/>
        <end position="139"/>
    </location>
</feature>
<comment type="caution">
    <text evidence="2">The sequence shown here is derived from an EMBL/GenBank/DDBJ whole genome shotgun (WGS) entry which is preliminary data.</text>
</comment>
<dbReference type="EMBL" id="BTSY01000284">
    <property type="protein sequence ID" value="GMT37818.1"/>
    <property type="molecule type" value="Genomic_DNA"/>
</dbReference>
<organism evidence="2 3">
    <name type="scientific">Pristionchus fissidentatus</name>
    <dbReference type="NCBI Taxonomy" id="1538716"/>
    <lineage>
        <taxon>Eukaryota</taxon>
        <taxon>Metazoa</taxon>
        <taxon>Ecdysozoa</taxon>
        <taxon>Nematoda</taxon>
        <taxon>Chromadorea</taxon>
        <taxon>Rhabditida</taxon>
        <taxon>Rhabditina</taxon>
        <taxon>Diplogasteromorpha</taxon>
        <taxon>Diplogasteroidea</taxon>
        <taxon>Neodiplogasteridae</taxon>
        <taxon>Pristionchus</taxon>
    </lineage>
</organism>
<reference evidence="2" key="1">
    <citation type="submission" date="2023-10" db="EMBL/GenBank/DDBJ databases">
        <title>Genome assembly of Pristionchus species.</title>
        <authorList>
            <person name="Yoshida K."/>
            <person name="Sommer R.J."/>
        </authorList>
    </citation>
    <scope>NUCLEOTIDE SEQUENCE</scope>
    <source>
        <strain evidence="2">RS5133</strain>
    </source>
</reference>
<protein>
    <submittedName>
        <fullName evidence="2">Uncharacterized protein</fullName>
    </submittedName>
</protein>
<dbReference type="Proteomes" id="UP001432322">
    <property type="component" value="Unassembled WGS sequence"/>
</dbReference>
<evidence type="ECO:0000313" key="2">
    <source>
        <dbReference type="EMBL" id="GMT37818.1"/>
    </source>
</evidence>